<dbReference type="EMBL" id="JADOUF010000001">
    <property type="protein sequence ID" value="MBG6140727.1"/>
    <property type="molecule type" value="Genomic_DNA"/>
</dbReference>
<keyword evidence="4" id="KW-1185">Reference proteome</keyword>
<organism evidence="3 4">
    <name type="scientific">Longispora fulva</name>
    <dbReference type="NCBI Taxonomy" id="619741"/>
    <lineage>
        <taxon>Bacteria</taxon>
        <taxon>Bacillati</taxon>
        <taxon>Actinomycetota</taxon>
        <taxon>Actinomycetes</taxon>
        <taxon>Micromonosporales</taxon>
        <taxon>Micromonosporaceae</taxon>
        <taxon>Longispora</taxon>
    </lineage>
</organism>
<feature type="transmembrane region" description="Helical" evidence="1">
    <location>
        <begin position="77"/>
        <end position="97"/>
    </location>
</feature>
<comment type="caution">
    <text evidence="3">The sequence shown here is derived from an EMBL/GenBank/DDBJ whole genome shotgun (WGS) entry which is preliminary data.</text>
</comment>
<name>A0A8J7KTG9_9ACTN</name>
<proteinExistence type="predicted"/>
<feature type="transmembrane region" description="Helical" evidence="1">
    <location>
        <begin position="45"/>
        <end position="65"/>
    </location>
</feature>
<reference evidence="3" key="1">
    <citation type="submission" date="2020-11" db="EMBL/GenBank/DDBJ databases">
        <title>Sequencing the genomes of 1000 actinobacteria strains.</title>
        <authorList>
            <person name="Klenk H.-P."/>
        </authorList>
    </citation>
    <scope>NUCLEOTIDE SEQUENCE</scope>
    <source>
        <strain evidence="3">DSM 45356</strain>
    </source>
</reference>
<protein>
    <recommendedName>
        <fullName evidence="2">DUF6311 domain-containing protein</fullName>
    </recommendedName>
</protein>
<feature type="transmembrane region" description="Helical" evidence="1">
    <location>
        <begin position="302"/>
        <end position="319"/>
    </location>
</feature>
<feature type="transmembrane region" description="Helical" evidence="1">
    <location>
        <begin position="129"/>
        <end position="147"/>
    </location>
</feature>
<keyword evidence="1" id="KW-0812">Transmembrane</keyword>
<keyword evidence="1" id="KW-1133">Transmembrane helix</keyword>
<evidence type="ECO:0000256" key="1">
    <source>
        <dbReference type="SAM" id="Phobius"/>
    </source>
</evidence>
<feature type="transmembrane region" description="Helical" evidence="1">
    <location>
        <begin position="405"/>
        <end position="422"/>
    </location>
</feature>
<feature type="domain" description="DUF6311" evidence="2">
    <location>
        <begin position="17"/>
        <end position="346"/>
    </location>
</feature>
<feature type="transmembrane region" description="Helical" evidence="1">
    <location>
        <begin position="368"/>
        <end position="393"/>
    </location>
</feature>
<keyword evidence="1" id="KW-0472">Membrane</keyword>
<feature type="transmembrane region" description="Helical" evidence="1">
    <location>
        <begin position="199"/>
        <end position="216"/>
    </location>
</feature>
<sequence length="581" mass="62802">MRGRLRRGDLAAFGCFIAAAIYVTGQLWIHPTEQLHATNGTDQSFFQWMLAHAAYAVTHGVNPMHDAMMNVPDGVNLMANTSVLAIAVPLIPVTLLFGPAVSYLVMLTLAFALTGCAWYWLLSRHVVTSPLAAFLGAALCGFGPGMMAQGNGHPNLVAQFLIPVILWAALRLRHGRAVRNGIVLGLLVVWQAFINEEVLFLSTIGLGLFVVAYAVQDRAGARAALRPMAAGLGVAALVAGALLAYPLWYQFFGWQSYRGLPQGVEHYGADLASFPAFARMSLLGDPVEAGRLAPNPSEENTFFGWPLLVGVVVAVAWLWREHRVRALAFVGLVLSLCALGPKVTSHALNTGIPGPWMFIARLPLFDTVVPVRIGLFVLPVVGILTAVAVQRLIEATADRPNVRRVAYVALVLVLVPLLPAPLPAVNAPVPRFIAHGEYERYVTGGRSMVTLPPPHAGDATVMRWSASRNLDFPVAAGYFLGPGGDFGTSLFGPPKRASDHLFTKVMRTGTPYPVTDADRSRARDDLRFWRAGAIVMVPKADPTLTEAMLRTATDLYGPPKWTGELWVWDAQVVLETPFTAS</sequence>
<evidence type="ECO:0000313" key="3">
    <source>
        <dbReference type="EMBL" id="MBG6140727.1"/>
    </source>
</evidence>
<feature type="transmembrane region" description="Helical" evidence="1">
    <location>
        <begin position="12"/>
        <end position="29"/>
    </location>
</feature>
<feature type="transmembrane region" description="Helical" evidence="1">
    <location>
        <begin position="177"/>
        <end position="193"/>
    </location>
</feature>
<feature type="transmembrane region" description="Helical" evidence="1">
    <location>
        <begin position="326"/>
        <end position="348"/>
    </location>
</feature>
<dbReference type="AlphaFoldDB" id="A0A8J7KTG9"/>
<dbReference type="RefSeq" id="WP_197007246.1">
    <property type="nucleotide sequence ID" value="NZ_BONS01000019.1"/>
</dbReference>
<feature type="transmembrane region" description="Helical" evidence="1">
    <location>
        <begin position="153"/>
        <end position="170"/>
    </location>
</feature>
<dbReference type="Pfam" id="PF19830">
    <property type="entry name" value="DUF6311"/>
    <property type="match status" value="1"/>
</dbReference>
<feature type="transmembrane region" description="Helical" evidence="1">
    <location>
        <begin position="103"/>
        <end position="122"/>
    </location>
</feature>
<gene>
    <name evidence="3" type="ORF">IW245_006921</name>
</gene>
<feature type="transmembrane region" description="Helical" evidence="1">
    <location>
        <begin position="228"/>
        <end position="248"/>
    </location>
</feature>
<evidence type="ECO:0000259" key="2">
    <source>
        <dbReference type="Pfam" id="PF19830"/>
    </source>
</evidence>
<dbReference type="InterPro" id="IPR046278">
    <property type="entry name" value="DUF6311"/>
</dbReference>
<dbReference type="Proteomes" id="UP000622552">
    <property type="component" value="Unassembled WGS sequence"/>
</dbReference>
<accession>A0A8J7KTG9</accession>
<evidence type="ECO:0000313" key="4">
    <source>
        <dbReference type="Proteomes" id="UP000622552"/>
    </source>
</evidence>